<keyword evidence="3" id="KW-0808">Transferase</keyword>
<comment type="similarity">
    <text evidence="1">Belongs to the class IV-like SAM-binding methyltransferase superfamily. RNA methyltransferase TrmH family.</text>
</comment>
<proteinExistence type="inferred from homology"/>
<evidence type="ECO:0000259" key="4">
    <source>
        <dbReference type="SMART" id="SM00967"/>
    </source>
</evidence>
<dbReference type="SUPFAM" id="SSF75217">
    <property type="entry name" value="alpha/beta knot"/>
    <property type="match status" value="1"/>
</dbReference>
<evidence type="ECO:0000313" key="5">
    <source>
        <dbReference type="EMBL" id="MBC5788019.1"/>
    </source>
</evidence>
<dbReference type="Gene3D" id="3.30.1330.30">
    <property type="match status" value="1"/>
</dbReference>
<reference evidence="5 6" key="1">
    <citation type="submission" date="2020-08" db="EMBL/GenBank/DDBJ databases">
        <title>Genome public.</title>
        <authorList>
            <person name="Liu C."/>
            <person name="Sun Q."/>
        </authorList>
    </citation>
    <scope>NUCLEOTIDE SEQUENCE [LARGE SCALE GENOMIC DNA]</scope>
    <source>
        <strain evidence="5 6">NSJ-27</strain>
    </source>
</reference>
<dbReference type="InterPro" id="IPR013123">
    <property type="entry name" value="SpoU_subst-bd"/>
</dbReference>
<comment type="caution">
    <text evidence="5">The sequence shown here is derived from an EMBL/GenBank/DDBJ whole genome shotgun (WGS) entry which is preliminary data.</text>
</comment>
<dbReference type="EMBL" id="JACOQK010000001">
    <property type="protein sequence ID" value="MBC5788019.1"/>
    <property type="molecule type" value="Genomic_DNA"/>
</dbReference>
<dbReference type="InterPro" id="IPR029028">
    <property type="entry name" value="Alpha/beta_knot_MTases"/>
</dbReference>
<dbReference type="RefSeq" id="WP_186996720.1">
    <property type="nucleotide sequence ID" value="NZ_JACOQK010000001.1"/>
</dbReference>
<gene>
    <name evidence="5" type="primary">rlmB</name>
    <name evidence="5" type="ORF">H8Z77_08320</name>
</gene>
<dbReference type="PANTHER" id="PTHR46429:SF1">
    <property type="entry name" value="23S RRNA (GUANOSINE-2'-O-)-METHYLTRANSFERASE RLMB"/>
    <property type="match status" value="1"/>
</dbReference>
<keyword evidence="2" id="KW-0489">Methyltransferase</keyword>
<dbReference type="Gene3D" id="3.40.1280.10">
    <property type="match status" value="1"/>
</dbReference>
<dbReference type="NCBIfam" id="TIGR00186">
    <property type="entry name" value="rRNA_methyl_3"/>
    <property type="match status" value="1"/>
</dbReference>
<evidence type="ECO:0000256" key="1">
    <source>
        <dbReference type="ARBA" id="ARBA00007228"/>
    </source>
</evidence>
<evidence type="ECO:0000256" key="3">
    <source>
        <dbReference type="ARBA" id="ARBA00022679"/>
    </source>
</evidence>
<protein>
    <submittedName>
        <fullName evidence="5">23S rRNA (Guanosine(2251)-2'-O)-methyltransferase RlmB</fullName>
    </submittedName>
</protein>
<dbReference type="Pfam" id="PF08032">
    <property type="entry name" value="SpoU_sub_bind"/>
    <property type="match status" value="1"/>
</dbReference>
<dbReference type="Pfam" id="PF00588">
    <property type="entry name" value="SpoU_methylase"/>
    <property type="match status" value="1"/>
</dbReference>
<dbReference type="SUPFAM" id="SSF55315">
    <property type="entry name" value="L30e-like"/>
    <property type="match status" value="1"/>
</dbReference>
<dbReference type="SMART" id="SM00967">
    <property type="entry name" value="SpoU_sub_bind"/>
    <property type="match status" value="1"/>
</dbReference>
<name>A0ABR7IS98_9CLOT</name>
<sequence length="257" mass="27833">MEQTKREQHDVITGRNAVLESLKSERELDTIYVAKGERNGSISQIIALAKKKNIVVKEADSRKLDYLSEGSNHQGVVAIPCSTSYASVEDILAVAEQKGEAPFLIIADEIEDPHNLGALIRTAEAAGAHGMIIPKRRSASLTPIVYKTSAGAVNYLKVARVTNLASEMEHLKERGIWIYGADMDGQNWCETDFSGGVALVVGSEGKGIGRLVRSKCDAVVSLPMEGQINSLNASVAGGILMYEITRQRLKLQAKNVK</sequence>
<feature type="domain" description="RNA 2-O ribose methyltransferase substrate binding" evidence="4">
    <location>
        <begin position="11"/>
        <end position="86"/>
    </location>
</feature>
<evidence type="ECO:0000256" key="2">
    <source>
        <dbReference type="ARBA" id="ARBA00022603"/>
    </source>
</evidence>
<dbReference type="InterPro" id="IPR029026">
    <property type="entry name" value="tRNA_m1G_MTases_N"/>
</dbReference>
<accession>A0ABR7IS98</accession>
<dbReference type="InterPro" id="IPR029064">
    <property type="entry name" value="Ribosomal_eL30-like_sf"/>
</dbReference>
<dbReference type="InterPro" id="IPR004441">
    <property type="entry name" value="rRNA_MeTrfase_TrmH"/>
</dbReference>
<dbReference type="PANTHER" id="PTHR46429">
    <property type="entry name" value="23S RRNA (GUANOSINE-2'-O-)-METHYLTRANSFERASE RLMB"/>
    <property type="match status" value="1"/>
</dbReference>
<dbReference type="InterPro" id="IPR001537">
    <property type="entry name" value="SpoU_MeTrfase"/>
</dbReference>
<organism evidence="5 6">
    <name type="scientific">Clostridium facile</name>
    <dbReference type="NCBI Taxonomy" id="2763035"/>
    <lineage>
        <taxon>Bacteria</taxon>
        <taxon>Bacillati</taxon>
        <taxon>Bacillota</taxon>
        <taxon>Clostridia</taxon>
        <taxon>Eubacteriales</taxon>
        <taxon>Clostridiaceae</taxon>
        <taxon>Clostridium</taxon>
    </lineage>
</organism>
<dbReference type="Proteomes" id="UP000649151">
    <property type="component" value="Unassembled WGS sequence"/>
</dbReference>
<keyword evidence="6" id="KW-1185">Reference proteome</keyword>
<dbReference type="CDD" id="cd18103">
    <property type="entry name" value="SpoU-like_RlmB"/>
    <property type="match status" value="1"/>
</dbReference>
<evidence type="ECO:0000313" key="6">
    <source>
        <dbReference type="Proteomes" id="UP000649151"/>
    </source>
</evidence>